<dbReference type="RefSeq" id="WP_036649983.1">
    <property type="nucleotide sequence ID" value="NZ_JQCR01000002.1"/>
</dbReference>
<dbReference type="Proteomes" id="UP000029734">
    <property type="component" value="Unassembled WGS sequence"/>
</dbReference>
<evidence type="ECO:0000313" key="3">
    <source>
        <dbReference type="Proteomes" id="UP000029734"/>
    </source>
</evidence>
<dbReference type="OrthoDB" id="2661027at2"/>
<gene>
    <name evidence="2" type="ORF">PWYN_07600</name>
</gene>
<name>A0A098MAY9_9BACL</name>
<proteinExistence type="predicted"/>
<sequence>MSVFKSSQAEANEPDSLITERDIDEKFGLFQEDSFPDALADQDQKEAINHALPKEEAAYSEIKGTKDKELNKYD</sequence>
<evidence type="ECO:0000313" key="2">
    <source>
        <dbReference type="EMBL" id="KGE19231.1"/>
    </source>
</evidence>
<protein>
    <submittedName>
        <fullName evidence="2">Uncharacterized protein</fullName>
    </submittedName>
</protein>
<reference evidence="2 3" key="2">
    <citation type="submission" date="2014-10" db="EMBL/GenBank/DDBJ databases">
        <title>Comparative genomics of the Paenibacillus odorifer group.</title>
        <authorList>
            <person name="Tsai Y.-C."/>
            <person name="Martin N."/>
            <person name="Korlach J."/>
            <person name="Wiedmann M."/>
        </authorList>
    </citation>
    <scope>NUCLEOTIDE SEQUENCE [LARGE SCALE GENOMIC DNA]</scope>
    <source>
        <strain evidence="2 3">DSM 18334</strain>
    </source>
</reference>
<dbReference type="AlphaFoldDB" id="A0A098MAY9"/>
<dbReference type="eggNOG" id="ENOG50306GJ">
    <property type="taxonomic scope" value="Bacteria"/>
</dbReference>
<dbReference type="STRING" id="268407.PWYN_07600"/>
<keyword evidence="3" id="KW-1185">Reference proteome</keyword>
<organism evidence="2 3">
    <name type="scientific">Paenibacillus wynnii</name>
    <dbReference type="NCBI Taxonomy" id="268407"/>
    <lineage>
        <taxon>Bacteria</taxon>
        <taxon>Bacillati</taxon>
        <taxon>Bacillota</taxon>
        <taxon>Bacilli</taxon>
        <taxon>Bacillales</taxon>
        <taxon>Paenibacillaceae</taxon>
        <taxon>Paenibacillus</taxon>
    </lineage>
</organism>
<reference evidence="2 3" key="1">
    <citation type="submission" date="2014-08" db="EMBL/GenBank/DDBJ databases">
        <authorList>
            <person name="den Bakker H.C."/>
        </authorList>
    </citation>
    <scope>NUCLEOTIDE SEQUENCE [LARGE SCALE GENOMIC DNA]</scope>
    <source>
        <strain evidence="2 3">DSM 18334</strain>
    </source>
</reference>
<feature type="region of interest" description="Disordered" evidence="1">
    <location>
        <begin position="51"/>
        <end position="74"/>
    </location>
</feature>
<accession>A0A098MAY9</accession>
<dbReference type="EMBL" id="JQCR01000002">
    <property type="protein sequence ID" value="KGE19231.1"/>
    <property type="molecule type" value="Genomic_DNA"/>
</dbReference>
<comment type="caution">
    <text evidence="2">The sequence shown here is derived from an EMBL/GenBank/DDBJ whole genome shotgun (WGS) entry which is preliminary data.</text>
</comment>
<evidence type="ECO:0000256" key="1">
    <source>
        <dbReference type="SAM" id="MobiDB-lite"/>
    </source>
</evidence>